<organism evidence="1 2">
    <name type="scientific">Paenibacillus monticola</name>
    <dbReference type="NCBI Taxonomy" id="2666075"/>
    <lineage>
        <taxon>Bacteria</taxon>
        <taxon>Bacillati</taxon>
        <taxon>Bacillota</taxon>
        <taxon>Bacilli</taxon>
        <taxon>Bacillales</taxon>
        <taxon>Paenibacillaceae</taxon>
        <taxon>Paenibacillus</taxon>
    </lineage>
</organism>
<dbReference type="AlphaFoldDB" id="A0A7X2H3E2"/>
<dbReference type="PANTHER" id="PTHR43649">
    <property type="entry name" value="ARABINOSE-BINDING PROTEIN-RELATED"/>
    <property type="match status" value="1"/>
</dbReference>
<dbReference type="Pfam" id="PF01547">
    <property type="entry name" value="SBP_bac_1"/>
    <property type="match status" value="1"/>
</dbReference>
<evidence type="ECO:0000313" key="1">
    <source>
        <dbReference type="EMBL" id="MRN52832.1"/>
    </source>
</evidence>
<dbReference type="EMBL" id="WJXB01000002">
    <property type="protein sequence ID" value="MRN52832.1"/>
    <property type="molecule type" value="Genomic_DNA"/>
</dbReference>
<sequence length="483" mass="54476">MCTRTPQYCTRCTPDIDSIMSLQQPIQGGIALKKLSLLLVSLILIFSVTACGGNNGNNSAATNGSADPTATEGGNADQPAGKAKIKFYTYKSDKPEEPIFQAVEAYNKSQDKVEVEYVSLVQNSDSTDFMKKLDIMVAGGEVVDVFMTGNEDELMERASRGVVEPLNSFFEKESITPEDEYFKVLKLDDKVYGLLPSSTQWLTIFNKNYLEEAKLTLPEMGWTWDDFRDYAKKLTTKEHYGTYFHTWGEYADIIAYTERPHPQLDADLKPIFNDPSFEYFFNLRRVMEQEDKSVEPYADVLASNYHVLQQFFAGNAAMLAVPSYAVRATLNLEKFPHDFQTMYAPLPRSVDSTDIGMTNIAGGGLAIGAKSENKEASYDFLRWMSKESYKYTKEIPAFKGVDGAALVKEFFGENENLIDTDSLSKTLFDTRIKMPDTFSVPYGSELKTIVENGFTSYMLDNRKFEEVKQEMTTEVEKVVESNK</sequence>
<proteinExistence type="predicted"/>
<keyword evidence="2" id="KW-1185">Reference proteome</keyword>
<accession>A0A7X2H3E2</accession>
<reference evidence="1 2" key="1">
    <citation type="submission" date="2019-11" db="EMBL/GenBank/DDBJ databases">
        <title>Paenibacillus monticola sp. nov., a novel PGPR strain isolated from mountain sample in China.</title>
        <authorList>
            <person name="Zhao Q."/>
            <person name="Li H.-P."/>
            <person name="Zhang J.-L."/>
        </authorList>
    </citation>
    <scope>NUCLEOTIDE SEQUENCE [LARGE SCALE GENOMIC DNA]</scope>
    <source>
        <strain evidence="1 2">LC-T2</strain>
    </source>
</reference>
<dbReference type="InterPro" id="IPR050490">
    <property type="entry name" value="Bact_solute-bd_prot1"/>
</dbReference>
<dbReference type="PANTHER" id="PTHR43649:SF17">
    <property type="entry name" value="ABC TRANSPORTER SOLUTE BINDING PROTEIN-SUGAR TRANSPORT"/>
    <property type="match status" value="1"/>
</dbReference>
<gene>
    <name evidence="1" type="ORF">GJB61_07445</name>
</gene>
<comment type="caution">
    <text evidence="1">The sequence shown here is derived from an EMBL/GenBank/DDBJ whole genome shotgun (WGS) entry which is preliminary data.</text>
</comment>
<protein>
    <submittedName>
        <fullName evidence="1">Extracellular solute-binding protein</fullName>
    </submittedName>
</protein>
<dbReference type="Proteomes" id="UP000463051">
    <property type="component" value="Unassembled WGS sequence"/>
</dbReference>
<dbReference type="SUPFAM" id="SSF53850">
    <property type="entry name" value="Periplasmic binding protein-like II"/>
    <property type="match status" value="1"/>
</dbReference>
<dbReference type="Gene3D" id="3.40.190.10">
    <property type="entry name" value="Periplasmic binding protein-like II"/>
    <property type="match status" value="1"/>
</dbReference>
<evidence type="ECO:0000313" key="2">
    <source>
        <dbReference type="Proteomes" id="UP000463051"/>
    </source>
</evidence>
<dbReference type="InterPro" id="IPR006059">
    <property type="entry name" value="SBP"/>
</dbReference>
<name>A0A7X2H3E2_9BACL</name>